<evidence type="ECO:0000313" key="2">
    <source>
        <dbReference type="Proteomes" id="UP000681722"/>
    </source>
</evidence>
<sequence length="42" mass="4803">GINPGMLSVIVRSENGGPYTYLWSTSKIIGFHWERQEVRIPN</sequence>
<comment type="caution">
    <text evidence="1">The sequence shown here is derived from an EMBL/GenBank/DDBJ whole genome shotgun (WGS) entry which is preliminary data.</text>
</comment>
<feature type="non-terminal residue" evidence="1">
    <location>
        <position position="1"/>
    </location>
</feature>
<dbReference type="AlphaFoldDB" id="A0A8S2Q513"/>
<protein>
    <submittedName>
        <fullName evidence="1">Uncharacterized protein</fullName>
    </submittedName>
</protein>
<organism evidence="1 2">
    <name type="scientific">Didymodactylos carnosus</name>
    <dbReference type="NCBI Taxonomy" id="1234261"/>
    <lineage>
        <taxon>Eukaryota</taxon>
        <taxon>Metazoa</taxon>
        <taxon>Spiralia</taxon>
        <taxon>Gnathifera</taxon>
        <taxon>Rotifera</taxon>
        <taxon>Eurotatoria</taxon>
        <taxon>Bdelloidea</taxon>
        <taxon>Philodinida</taxon>
        <taxon>Philodinidae</taxon>
        <taxon>Didymodactylos</taxon>
    </lineage>
</organism>
<proteinExistence type="predicted"/>
<reference evidence="1" key="1">
    <citation type="submission" date="2021-02" db="EMBL/GenBank/DDBJ databases">
        <authorList>
            <person name="Nowell W R."/>
        </authorList>
    </citation>
    <scope>NUCLEOTIDE SEQUENCE</scope>
</reference>
<accession>A0A8S2Q513</accession>
<evidence type="ECO:0000313" key="1">
    <source>
        <dbReference type="EMBL" id="CAF4083716.1"/>
    </source>
</evidence>
<dbReference type="Proteomes" id="UP000681722">
    <property type="component" value="Unassembled WGS sequence"/>
</dbReference>
<dbReference type="EMBL" id="CAJOBC010029561">
    <property type="protein sequence ID" value="CAF4083716.1"/>
    <property type="molecule type" value="Genomic_DNA"/>
</dbReference>
<dbReference type="OrthoDB" id="412155at2759"/>
<name>A0A8S2Q513_9BILA</name>
<gene>
    <name evidence="1" type="ORF">SRO942_LOCUS28109</name>
</gene>